<dbReference type="EMBL" id="JABDTM020010087">
    <property type="protein sequence ID" value="KAH0820944.1"/>
    <property type="molecule type" value="Genomic_DNA"/>
</dbReference>
<feature type="compositionally biased region" description="Basic and acidic residues" evidence="1">
    <location>
        <begin position="150"/>
        <end position="167"/>
    </location>
</feature>
<feature type="region of interest" description="Disordered" evidence="1">
    <location>
        <begin position="150"/>
        <end position="234"/>
    </location>
</feature>
<evidence type="ECO:0000313" key="3">
    <source>
        <dbReference type="Proteomes" id="UP000719412"/>
    </source>
</evidence>
<dbReference type="AlphaFoldDB" id="A0A8J6LFI5"/>
<name>A0A8J6LFI5_TENMO</name>
<feature type="compositionally biased region" description="Polar residues" evidence="1">
    <location>
        <begin position="168"/>
        <end position="178"/>
    </location>
</feature>
<feature type="compositionally biased region" description="Polar residues" evidence="1">
    <location>
        <begin position="189"/>
        <end position="210"/>
    </location>
</feature>
<proteinExistence type="predicted"/>
<organism evidence="2 3">
    <name type="scientific">Tenebrio molitor</name>
    <name type="common">Yellow mealworm beetle</name>
    <dbReference type="NCBI Taxonomy" id="7067"/>
    <lineage>
        <taxon>Eukaryota</taxon>
        <taxon>Metazoa</taxon>
        <taxon>Ecdysozoa</taxon>
        <taxon>Arthropoda</taxon>
        <taxon>Hexapoda</taxon>
        <taxon>Insecta</taxon>
        <taxon>Pterygota</taxon>
        <taxon>Neoptera</taxon>
        <taxon>Endopterygota</taxon>
        <taxon>Coleoptera</taxon>
        <taxon>Polyphaga</taxon>
        <taxon>Cucujiformia</taxon>
        <taxon>Tenebrionidae</taxon>
        <taxon>Tenebrio</taxon>
    </lineage>
</organism>
<sequence length="374" mass="41999">MVIQMSEEQIHQVITRVGGQSQARVPRHITQDATEAPMNYEVESSPGFYSPIRTHLATLHLRPVEEASLPQNAKVQLTSTFVLREITKVQLPSTPVLRIADPTQPFLRIDSTACALGATVLQGEAPEKCPIELVNRLEATPRLLQVHESWKEARESHEKKQDRRKQYADSNRQPTNPFQPGDLVPYIVPQQNGPYETNQQSPLVPTTSRNPPRIQDMKTPRPHESTPSRSAADLARIRSNNRVDSIRSEGENSFIVARESQAKSLKSKRAQLRARLTRFPTFIQNSANHQKPSEIKTRLDGIRVILSEFEDVHAQLESLDPSEVDEADIEEFENKYFKFVCEAQNLASSRNHNQVAGSNPSGVTNATELAVQIG</sequence>
<keyword evidence="3" id="KW-1185">Reference proteome</keyword>
<evidence type="ECO:0000313" key="2">
    <source>
        <dbReference type="EMBL" id="KAH0820944.1"/>
    </source>
</evidence>
<feature type="compositionally biased region" description="Basic and acidic residues" evidence="1">
    <location>
        <begin position="215"/>
        <end position="226"/>
    </location>
</feature>
<reference evidence="2" key="1">
    <citation type="journal article" date="2020" name="J Insects Food Feed">
        <title>The yellow mealworm (Tenebrio molitor) genome: a resource for the emerging insects as food and feed industry.</title>
        <authorList>
            <person name="Eriksson T."/>
            <person name="Andere A."/>
            <person name="Kelstrup H."/>
            <person name="Emery V."/>
            <person name="Picard C."/>
        </authorList>
    </citation>
    <scope>NUCLEOTIDE SEQUENCE</scope>
    <source>
        <strain evidence="2">Stoneville</strain>
        <tissue evidence="2">Whole head</tissue>
    </source>
</reference>
<dbReference type="Proteomes" id="UP000719412">
    <property type="component" value="Unassembled WGS sequence"/>
</dbReference>
<accession>A0A8J6LFI5</accession>
<comment type="caution">
    <text evidence="2">The sequence shown here is derived from an EMBL/GenBank/DDBJ whole genome shotgun (WGS) entry which is preliminary data.</text>
</comment>
<gene>
    <name evidence="2" type="ORF">GEV33_001847</name>
</gene>
<reference evidence="2" key="2">
    <citation type="submission" date="2021-08" db="EMBL/GenBank/DDBJ databases">
        <authorList>
            <person name="Eriksson T."/>
        </authorList>
    </citation>
    <scope>NUCLEOTIDE SEQUENCE</scope>
    <source>
        <strain evidence="2">Stoneville</strain>
        <tissue evidence="2">Whole head</tissue>
    </source>
</reference>
<evidence type="ECO:0000256" key="1">
    <source>
        <dbReference type="SAM" id="MobiDB-lite"/>
    </source>
</evidence>
<protein>
    <submittedName>
        <fullName evidence="2">Uncharacterized protein</fullName>
    </submittedName>
</protein>